<evidence type="ECO:0000259" key="5">
    <source>
        <dbReference type="SMART" id="SM00560"/>
    </source>
</evidence>
<feature type="signal peptide" evidence="4">
    <location>
        <begin position="1"/>
        <end position="19"/>
    </location>
</feature>
<evidence type="ECO:0000313" key="6">
    <source>
        <dbReference type="EMBL" id="QHV95641.1"/>
    </source>
</evidence>
<dbReference type="SUPFAM" id="SSF49899">
    <property type="entry name" value="Concanavalin A-like lectins/glucanases"/>
    <property type="match status" value="1"/>
</dbReference>
<dbReference type="GO" id="GO:0005975">
    <property type="term" value="P:carbohydrate metabolic process"/>
    <property type="evidence" value="ECO:0007669"/>
    <property type="project" value="UniProtKB-ARBA"/>
</dbReference>
<evidence type="ECO:0000256" key="2">
    <source>
        <dbReference type="ARBA" id="ARBA00023157"/>
    </source>
</evidence>
<feature type="coiled-coil region" evidence="3">
    <location>
        <begin position="548"/>
        <end position="582"/>
    </location>
</feature>
<dbReference type="SMART" id="SM00560">
    <property type="entry name" value="LamGL"/>
    <property type="match status" value="1"/>
</dbReference>
<dbReference type="KEGG" id="senf:GJR95_11775"/>
<name>A0A6P1VQV6_9BACT</name>
<dbReference type="GO" id="GO:0004553">
    <property type="term" value="F:hydrolase activity, hydrolyzing O-glycosyl compounds"/>
    <property type="evidence" value="ECO:0007669"/>
    <property type="project" value="UniProtKB-ARBA"/>
</dbReference>
<dbReference type="Gene3D" id="2.150.10.10">
    <property type="entry name" value="Serralysin-like metalloprotease, C-terminal"/>
    <property type="match status" value="1"/>
</dbReference>
<evidence type="ECO:0000256" key="3">
    <source>
        <dbReference type="SAM" id="Coils"/>
    </source>
</evidence>
<dbReference type="Gene3D" id="2.60.120.200">
    <property type="match status" value="1"/>
</dbReference>
<feature type="chain" id="PRO_5027123344" description="LamG-like jellyroll fold domain-containing protein" evidence="4">
    <location>
        <begin position="20"/>
        <end position="583"/>
    </location>
</feature>
<dbReference type="InterPro" id="IPR006558">
    <property type="entry name" value="LamG-like"/>
</dbReference>
<keyword evidence="1 4" id="KW-0732">Signal</keyword>
<accession>A0A6P1VQV6</accession>
<sequence>MKTQILFVFLLLISAYSWAQAPTNGLVAYYPFNAPNATDASGNNRDGTFVGGVSATNDRLGNPSQAYNFDGSAGCIVVSNWGILTGNAARTISVWFKTTIPASPQYMVSWGFLGTNQSNNIGTYTDGNNSTRSLGFFATDVNTLAVTDAVQYYDGRWHLLTFTHDGSTLKLYLDGTVQKTATNVTLNTASSGLAIGRFATGPYYFAGSLDEVRIYNRALTDTEVQQMYTAEAPVPPLAEFAKIGSNRFIHTIGQFNTSVGNMAGNTLSNSSGTNNTFTGYQTGRDNSTGSFNTLMGYRTGFANTTGSQNTLVGSEAGNQLTSSSNTMFGYQAGKSTTTGQNNTFVGVKAGINNTTGSNNIIIGPFSGTLITDGSDNVLIGYNSQSENGLHNATAIGTNSRVAISNAIILGNKANVGIGTSTPTARLHVRSEQAGESGVRFEQLTSQSPVTQTADQFLTVNEKGDVIKARYQLRISSASDWSDKVFAPTYQLRPLSSVDTYIKQYQHLPGIPSAKQVAKEGIDLVKMNTSLLEKVEELTLYSIQLEKELTSTKQQRQQDLQKLQALEQKQAELEGLLNQLLNRK</sequence>
<evidence type="ECO:0000256" key="1">
    <source>
        <dbReference type="ARBA" id="ARBA00022729"/>
    </source>
</evidence>
<reference evidence="6 7" key="1">
    <citation type="submission" date="2019-11" db="EMBL/GenBank/DDBJ databases">
        <title>Spirosoma endbachense sp. nov., isolated from a natural salt meadow.</title>
        <authorList>
            <person name="Rojas J."/>
            <person name="Ambika Manirajan B."/>
            <person name="Ratering S."/>
            <person name="Suarez C."/>
            <person name="Geissler-Plaum R."/>
            <person name="Schnell S."/>
        </authorList>
    </citation>
    <scope>NUCLEOTIDE SEQUENCE [LARGE SCALE GENOMIC DNA]</scope>
    <source>
        <strain evidence="6 7">I-24</strain>
    </source>
</reference>
<keyword evidence="7" id="KW-1185">Reference proteome</keyword>
<gene>
    <name evidence="6" type="ORF">GJR95_11775</name>
</gene>
<keyword evidence="2" id="KW-1015">Disulfide bond</keyword>
<feature type="domain" description="LamG-like jellyroll fold" evidence="5">
    <location>
        <begin position="88"/>
        <end position="222"/>
    </location>
</feature>
<dbReference type="Pfam" id="PF13385">
    <property type="entry name" value="Laminin_G_3"/>
    <property type="match status" value="1"/>
</dbReference>
<dbReference type="EMBL" id="CP045997">
    <property type="protein sequence ID" value="QHV95641.1"/>
    <property type="molecule type" value="Genomic_DNA"/>
</dbReference>
<dbReference type="InterPro" id="IPR013320">
    <property type="entry name" value="ConA-like_dom_sf"/>
</dbReference>
<organism evidence="6 7">
    <name type="scientific">Spirosoma endbachense</name>
    <dbReference type="NCBI Taxonomy" id="2666025"/>
    <lineage>
        <taxon>Bacteria</taxon>
        <taxon>Pseudomonadati</taxon>
        <taxon>Bacteroidota</taxon>
        <taxon>Cytophagia</taxon>
        <taxon>Cytophagales</taxon>
        <taxon>Cytophagaceae</taxon>
        <taxon>Spirosoma</taxon>
    </lineage>
</organism>
<evidence type="ECO:0000256" key="4">
    <source>
        <dbReference type="SAM" id="SignalP"/>
    </source>
</evidence>
<protein>
    <recommendedName>
        <fullName evidence="5">LamG-like jellyroll fold domain-containing protein</fullName>
    </recommendedName>
</protein>
<dbReference type="Proteomes" id="UP000464577">
    <property type="component" value="Chromosome"/>
</dbReference>
<dbReference type="AlphaFoldDB" id="A0A6P1VQV6"/>
<keyword evidence="3" id="KW-0175">Coiled coil</keyword>
<proteinExistence type="predicted"/>
<dbReference type="InterPro" id="IPR011049">
    <property type="entry name" value="Serralysin-like_metalloprot_C"/>
</dbReference>
<evidence type="ECO:0000313" key="7">
    <source>
        <dbReference type="Proteomes" id="UP000464577"/>
    </source>
</evidence>